<reference evidence="1" key="1">
    <citation type="journal article" date="2021" name="Proc. Natl. Acad. Sci. U.S.A.">
        <title>A Catalog of Tens of Thousands of Viruses from Human Metagenomes Reveals Hidden Associations with Chronic Diseases.</title>
        <authorList>
            <person name="Tisza M.J."/>
            <person name="Buck C.B."/>
        </authorList>
    </citation>
    <scope>NUCLEOTIDE SEQUENCE</scope>
    <source>
        <strain evidence="1">CtA995</strain>
    </source>
</reference>
<organism evidence="1">
    <name type="scientific">Siphoviridae sp. ctA995</name>
    <dbReference type="NCBI Taxonomy" id="2826180"/>
    <lineage>
        <taxon>Viruses</taxon>
        <taxon>Duplodnaviria</taxon>
        <taxon>Heunggongvirae</taxon>
        <taxon>Uroviricota</taxon>
        <taxon>Caudoviricetes</taxon>
    </lineage>
</organism>
<proteinExistence type="predicted"/>
<sequence>MAREKPLFRDNLDRLDVAFPDKEVLQYRDIAKYLGKSCVTVKRHFQKDYNKKLGGISKAVLASILS</sequence>
<evidence type="ECO:0000313" key="1">
    <source>
        <dbReference type="EMBL" id="DAD74985.1"/>
    </source>
</evidence>
<protein>
    <submittedName>
        <fullName evidence="1">Response regulator protein</fullName>
    </submittedName>
</protein>
<accession>A0A8S5LY66</accession>
<dbReference type="EMBL" id="BK014769">
    <property type="protein sequence ID" value="DAD74985.1"/>
    <property type="molecule type" value="Genomic_DNA"/>
</dbReference>
<name>A0A8S5LY66_9CAUD</name>